<dbReference type="RefSeq" id="WP_096896326.1">
    <property type="nucleotide sequence ID" value="NZ_BAOS01000045.1"/>
</dbReference>
<evidence type="ECO:0000256" key="2">
    <source>
        <dbReference type="ARBA" id="ARBA00005752"/>
    </source>
</evidence>
<dbReference type="Pfam" id="PF00733">
    <property type="entry name" value="Asn_synthase"/>
    <property type="match status" value="1"/>
</dbReference>
<keyword evidence="13" id="KW-1185">Reference proteome</keyword>
<dbReference type="AlphaFoldDB" id="A0A286U440"/>
<protein>
    <recommendedName>
        <fullName evidence="3">asparagine synthase (glutamine-hydrolyzing)</fullName>
        <ecNumber evidence="3">6.3.5.4</ecNumber>
    </recommendedName>
</protein>
<comment type="caution">
    <text evidence="12">The sequence shown here is derived from an EMBL/GenBank/DDBJ whole genome shotgun (WGS) entry which is preliminary data.</text>
</comment>
<feature type="binding site" evidence="9">
    <location>
        <position position="100"/>
    </location>
    <ligand>
        <name>L-glutamine</name>
        <dbReference type="ChEBI" id="CHEBI:58359"/>
    </ligand>
</feature>
<evidence type="ECO:0000256" key="5">
    <source>
        <dbReference type="ARBA" id="ARBA00022840"/>
    </source>
</evidence>
<dbReference type="GO" id="GO:0005829">
    <property type="term" value="C:cytosol"/>
    <property type="evidence" value="ECO:0007669"/>
    <property type="project" value="TreeGrafter"/>
</dbReference>
<name>A0A286U440_9BACT</name>
<feature type="site" description="Important for beta-aspartyl-AMP intermediate formation" evidence="10">
    <location>
        <position position="369"/>
    </location>
</feature>
<dbReference type="PANTHER" id="PTHR43284:SF1">
    <property type="entry name" value="ASPARAGINE SYNTHETASE"/>
    <property type="match status" value="1"/>
</dbReference>
<dbReference type="OrthoDB" id="9763290at2"/>
<dbReference type="GO" id="GO:0006529">
    <property type="term" value="P:asparagine biosynthetic process"/>
    <property type="evidence" value="ECO:0007669"/>
    <property type="project" value="UniProtKB-KW"/>
</dbReference>
<keyword evidence="8" id="KW-0061">Asparagine biosynthesis</keyword>
<feature type="active site" description="For GATase activity" evidence="8">
    <location>
        <position position="2"/>
    </location>
</feature>
<dbReference type="InterPro" id="IPR017932">
    <property type="entry name" value="GATase_2_dom"/>
</dbReference>
<evidence type="ECO:0000256" key="1">
    <source>
        <dbReference type="ARBA" id="ARBA00005187"/>
    </source>
</evidence>
<evidence type="ECO:0000256" key="3">
    <source>
        <dbReference type="ARBA" id="ARBA00012737"/>
    </source>
</evidence>
<organism evidence="12 13">
    <name type="scientific">Candidatus Scalindua japonica</name>
    <dbReference type="NCBI Taxonomy" id="1284222"/>
    <lineage>
        <taxon>Bacteria</taxon>
        <taxon>Pseudomonadati</taxon>
        <taxon>Planctomycetota</taxon>
        <taxon>Candidatus Brocadiia</taxon>
        <taxon>Candidatus Brocadiales</taxon>
        <taxon>Candidatus Scalinduaceae</taxon>
        <taxon>Candidatus Scalindua</taxon>
    </lineage>
</organism>
<sequence>MCGILGMLNKKYNIDEATRHRFNSALKTINHRGPDDHGELAIDRTLLGHARLSILDISRSGHQPMTDINVPNHIVYNGEIYNYKEIKTQIASNSYRSETDTEVVLRAYCKWGEKAFACFNGMFAFAILDEKQQLLYLVRDRFGIKPLYIYEDKHTLVFSSEIKAIKKCLLLSLELNYEALHEWLYYGNTLGERTLFKNVKKLLPGSYYKINLRTGEGSQYFYWKPEMLLGPEAPLQTEYELINTTRDLLESAVKRQLVSDVPVGIFLSGGIDSSAITAFASRHYAGVINTYSAGFDYENGINELPKARLIAERYKTNHQEIHISGQDVPHIIETLIDHHDLPFSDAANIPLYLICGKVNGSSKVILQGDGGDEIFGGYRRYNTLYWRALWQPFIKMVTFLNNIRQKKGSYYSRRRYLNALSENDFAVQMALLLTVEDVQNNPLKIFSKESRKLVSMGDPFLRYRRCHERFSGLDPVHEMLMTDTQIILPDIFLEKVDRATMAFSIEVRVPFLDHDLVDYILPLPGKIRIKKSKKKFLLKKALSGLVPDEILYGPKVGFSVPFGYWLKTSLKKYFIERIEELQKKGSGLLDYDNIKFLHREHCEGRRNHEFLLWKVLNISIWANKNRF</sequence>
<dbReference type="PANTHER" id="PTHR43284">
    <property type="entry name" value="ASPARAGINE SYNTHETASE (GLUTAMINE-HYDROLYZING)"/>
    <property type="match status" value="1"/>
</dbReference>
<dbReference type="InterPro" id="IPR014729">
    <property type="entry name" value="Rossmann-like_a/b/a_fold"/>
</dbReference>
<dbReference type="Pfam" id="PF13537">
    <property type="entry name" value="GATase_7"/>
    <property type="match status" value="1"/>
</dbReference>
<evidence type="ECO:0000313" key="13">
    <source>
        <dbReference type="Proteomes" id="UP000218542"/>
    </source>
</evidence>
<evidence type="ECO:0000313" key="12">
    <source>
        <dbReference type="EMBL" id="GAX62930.1"/>
    </source>
</evidence>
<dbReference type="Gene3D" id="3.40.50.620">
    <property type="entry name" value="HUPs"/>
    <property type="match status" value="2"/>
</dbReference>
<dbReference type="PROSITE" id="PS51278">
    <property type="entry name" value="GATASE_TYPE_2"/>
    <property type="match status" value="1"/>
</dbReference>
<dbReference type="InterPro" id="IPR006426">
    <property type="entry name" value="Asn_synth_AEB"/>
</dbReference>
<comment type="similarity">
    <text evidence="2">Belongs to the asparagine synthetase family.</text>
</comment>
<proteinExistence type="inferred from homology"/>
<dbReference type="InterPro" id="IPR029055">
    <property type="entry name" value="Ntn_hydrolases_N"/>
</dbReference>
<dbReference type="GO" id="GO:0005524">
    <property type="term" value="F:ATP binding"/>
    <property type="evidence" value="ECO:0007669"/>
    <property type="project" value="UniProtKB-KW"/>
</dbReference>
<dbReference type="InterPro" id="IPR001962">
    <property type="entry name" value="Asn_synthase"/>
</dbReference>
<evidence type="ECO:0000256" key="6">
    <source>
        <dbReference type="ARBA" id="ARBA00022962"/>
    </source>
</evidence>
<dbReference type="Proteomes" id="UP000218542">
    <property type="component" value="Unassembled WGS sequence"/>
</dbReference>
<keyword evidence="5 9" id="KW-0067">ATP-binding</keyword>
<dbReference type="CDD" id="cd00712">
    <property type="entry name" value="AsnB"/>
    <property type="match status" value="1"/>
</dbReference>
<evidence type="ECO:0000256" key="7">
    <source>
        <dbReference type="ARBA" id="ARBA00048741"/>
    </source>
</evidence>
<comment type="pathway">
    <text evidence="1">Amino-acid biosynthesis; L-asparagine biosynthesis; L-asparagine from L-aspartate (L-Gln route): step 1/1.</text>
</comment>
<comment type="catalytic activity">
    <reaction evidence="7">
        <text>L-aspartate + L-glutamine + ATP + H2O = L-asparagine + L-glutamate + AMP + diphosphate + H(+)</text>
        <dbReference type="Rhea" id="RHEA:12228"/>
        <dbReference type="ChEBI" id="CHEBI:15377"/>
        <dbReference type="ChEBI" id="CHEBI:15378"/>
        <dbReference type="ChEBI" id="CHEBI:29985"/>
        <dbReference type="ChEBI" id="CHEBI:29991"/>
        <dbReference type="ChEBI" id="CHEBI:30616"/>
        <dbReference type="ChEBI" id="CHEBI:33019"/>
        <dbReference type="ChEBI" id="CHEBI:58048"/>
        <dbReference type="ChEBI" id="CHEBI:58359"/>
        <dbReference type="ChEBI" id="CHEBI:456215"/>
        <dbReference type="EC" id="6.3.5.4"/>
    </reaction>
</comment>
<dbReference type="Gene3D" id="3.60.20.10">
    <property type="entry name" value="Glutamine Phosphoribosylpyrophosphate, subunit 1, domain 1"/>
    <property type="match status" value="1"/>
</dbReference>
<gene>
    <name evidence="12" type="ORF">SCALIN_C45_0088</name>
</gene>
<evidence type="ECO:0000256" key="10">
    <source>
        <dbReference type="PIRSR" id="PIRSR001589-3"/>
    </source>
</evidence>
<dbReference type="SUPFAM" id="SSF56235">
    <property type="entry name" value="N-terminal nucleophile aminohydrolases (Ntn hydrolases)"/>
    <property type="match status" value="1"/>
</dbReference>
<dbReference type="InterPro" id="IPR033738">
    <property type="entry name" value="AsnB_N"/>
</dbReference>
<dbReference type="PIRSF" id="PIRSF001589">
    <property type="entry name" value="Asn_synthetase_glu-h"/>
    <property type="match status" value="1"/>
</dbReference>
<accession>A0A286U440</accession>
<dbReference type="CDD" id="cd01991">
    <property type="entry name" value="Asn_synthase_B_C"/>
    <property type="match status" value="1"/>
</dbReference>
<evidence type="ECO:0000256" key="4">
    <source>
        <dbReference type="ARBA" id="ARBA00022741"/>
    </source>
</evidence>
<dbReference type="EMBL" id="BAOS01000045">
    <property type="protein sequence ID" value="GAX62930.1"/>
    <property type="molecule type" value="Genomic_DNA"/>
</dbReference>
<dbReference type="EC" id="6.3.5.4" evidence="3"/>
<keyword evidence="6 8" id="KW-0315">Glutamine amidotransferase</keyword>
<keyword evidence="4 9" id="KW-0547">Nucleotide-binding</keyword>
<evidence type="ECO:0000256" key="8">
    <source>
        <dbReference type="PIRSR" id="PIRSR001589-1"/>
    </source>
</evidence>
<dbReference type="InterPro" id="IPR051786">
    <property type="entry name" value="ASN_synthetase/amidase"/>
</dbReference>
<evidence type="ECO:0000259" key="11">
    <source>
        <dbReference type="PROSITE" id="PS51278"/>
    </source>
</evidence>
<keyword evidence="8" id="KW-0028">Amino-acid biosynthesis</keyword>
<dbReference type="NCBIfam" id="TIGR01536">
    <property type="entry name" value="asn_synth_AEB"/>
    <property type="match status" value="1"/>
</dbReference>
<dbReference type="GO" id="GO:0004066">
    <property type="term" value="F:asparagine synthase (glutamine-hydrolyzing) activity"/>
    <property type="evidence" value="ECO:0007669"/>
    <property type="project" value="UniProtKB-EC"/>
</dbReference>
<feature type="domain" description="Glutamine amidotransferase type-2" evidence="11">
    <location>
        <begin position="2"/>
        <end position="213"/>
    </location>
</feature>
<evidence type="ECO:0000256" key="9">
    <source>
        <dbReference type="PIRSR" id="PIRSR001589-2"/>
    </source>
</evidence>
<dbReference type="SUPFAM" id="SSF52402">
    <property type="entry name" value="Adenine nucleotide alpha hydrolases-like"/>
    <property type="match status" value="1"/>
</dbReference>
<reference evidence="13" key="1">
    <citation type="journal article" date="2017" name="Environ. Microbiol. Rep.">
        <title>Genetic Diversity of Marine Anaerobic Ammonium-Oxidizing Bacteria as Revealed by Genomic and Proteomic Analyses of 'Candidatus Scalindua japonica'.</title>
        <authorList>
            <person name="Oshiki M."/>
            <person name="Mizuto K."/>
            <person name="Kimura Z."/>
            <person name="Kindaichi T."/>
            <person name="Satoh H."/>
            <person name="Okabe S."/>
        </authorList>
    </citation>
    <scope>NUCLEOTIDE SEQUENCE [LARGE SCALE GENOMIC DNA]</scope>
    <source>
        <strain evidence="13">husup-a2</strain>
    </source>
</reference>